<dbReference type="EMBL" id="BFEA01000339">
    <property type="protein sequence ID" value="GBG80194.1"/>
    <property type="molecule type" value="Genomic_DNA"/>
</dbReference>
<keyword evidence="2" id="KW-1185">Reference proteome</keyword>
<dbReference type="Proteomes" id="UP000265515">
    <property type="component" value="Unassembled WGS sequence"/>
</dbReference>
<gene>
    <name evidence="1" type="ORF">CBR_g30560</name>
</gene>
<dbReference type="OrthoDB" id="10648373at2759"/>
<proteinExistence type="predicted"/>
<dbReference type="Gramene" id="GBG80194">
    <property type="protein sequence ID" value="GBG80194"/>
    <property type="gene ID" value="CBR_g30560"/>
</dbReference>
<sequence>MSSFLVLPSLTTYLAVVGKTLDQKTLDQIRRKPPAMGRDVGNARNPWRAVVVKAEVSGDGSLGPGRGGGILLTEAVASSAYSTHTHVAALGPNSFVTAFYDGSNSDSGTVVVGSIGQGIGVAASSANEGEQAAVIISGVSTTHKALNVGSCYFGMADGTLTVARTGHPVGLAISSSELLLNGCR</sequence>
<organism evidence="1 2">
    <name type="scientific">Chara braunii</name>
    <name type="common">Braun's stonewort</name>
    <dbReference type="NCBI Taxonomy" id="69332"/>
    <lineage>
        <taxon>Eukaryota</taxon>
        <taxon>Viridiplantae</taxon>
        <taxon>Streptophyta</taxon>
        <taxon>Charophyceae</taxon>
        <taxon>Charales</taxon>
        <taxon>Characeae</taxon>
        <taxon>Chara</taxon>
    </lineage>
</organism>
<evidence type="ECO:0000313" key="2">
    <source>
        <dbReference type="Proteomes" id="UP000265515"/>
    </source>
</evidence>
<accession>A0A388LD16</accession>
<comment type="caution">
    <text evidence="1">The sequence shown here is derived from an EMBL/GenBank/DDBJ whole genome shotgun (WGS) entry which is preliminary data.</text>
</comment>
<reference evidence="1 2" key="1">
    <citation type="journal article" date="2018" name="Cell">
        <title>The Chara Genome: Secondary Complexity and Implications for Plant Terrestrialization.</title>
        <authorList>
            <person name="Nishiyama T."/>
            <person name="Sakayama H."/>
            <person name="Vries J.D."/>
            <person name="Buschmann H."/>
            <person name="Saint-Marcoux D."/>
            <person name="Ullrich K.K."/>
            <person name="Haas F.B."/>
            <person name="Vanderstraeten L."/>
            <person name="Becker D."/>
            <person name="Lang D."/>
            <person name="Vosolsobe S."/>
            <person name="Rombauts S."/>
            <person name="Wilhelmsson P.K.I."/>
            <person name="Janitza P."/>
            <person name="Kern R."/>
            <person name="Heyl A."/>
            <person name="Rumpler F."/>
            <person name="Villalobos L.I.A.C."/>
            <person name="Clay J.M."/>
            <person name="Skokan R."/>
            <person name="Toyoda A."/>
            <person name="Suzuki Y."/>
            <person name="Kagoshima H."/>
            <person name="Schijlen E."/>
            <person name="Tajeshwar N."/>
            <person name="Catarino B."/>
            <person name="Hetherington A.J."/>
            <person name="Saltykova A."/>
            <person name="Bonnot C."/>
            <person name="Breuninger H."/>
            <person name="Symeonidi A."/>
            <person name="Radhakrishnan G.V."/>
            <person name="Van Nieuwerburgh F."/>
            <person name="Deforce D."/>
            <person name="Chang C."/>
            <person name="Karol K.G."/>
            <person name="Hedrich R."/>
            <person name="Ulvskov P."/>
            <person name="Glockner G."/>
            <person name="Delwiche C.F."/>
            <person name="Petrasek J."/>
            <person name="Van de Peer Y."/>
            <person name="Friml J."/>
            <person name="Beilby M."/>
            <person name="Dolan L."/>
            <person name="Kohara Y."/>
            <person name="Sugano S."/>
            <person name="Fujiyama A."/>
            <person name="Delaux P.-M."/>
            <person name="Quint M."/>
            <person name="TheiBen G."/>
            <person name="Hagemann M."/>
            <person name="Harholt J."/>
            <person name="Dunand C."/>
            <person name="Zachgo S."/>
            <person name="Langdale J."/>
            <person name="Maumus F."/>
            <person name="Straeten D.V.D."/>
            <person name="Gould S.B."/>
            <person name="Rensing S.A."/>
        </authorList>
    </citation>
    <scope>NUCLEOTIDE SEQUENCE [LARGE SCALE GENOMIC DNA]</scope>
    <source>
        <strain evidence="1 2">S276</strain>
    </source>
</reference>
<evidence type="ECO:0000313" key="1">
    <source>
        <dbReference type="EMBL" id="GBG80194.1"/>
    </source>
</evidence>
<protein>
    <submittedName>
        <fullName evidence="1">Uncharacterized protein</fullName>
    </submittedName>
</protein>
<name>A0A388LD16_CHABU</name>
<dbReference type="AlphaFoldDB" id="A0A388LD16"/>